<evidence type="ECO:0000313" key="1">
    <source>
        <dbReference type="EMBL" id="KZV27937.1"/>
    </source>
</evidence>
<protein>
    <submittedName>
        <fullName evidence="1">Serine/threonine-protein phosphatase 7 long form</fullName>
    </submittedName>
</protein>
<dbReference type="AlphaFoldDB" id="A0A2Z7B7U0"/>
<accession>A0A2Z7B7U0</accession>
<reference evidence="1 2" key="1">
    <citation type="journal article" date="2015" name="Proc. Natl. Acad. Sci. U.S.A.">
        <title>The resurrection genome of Boea hygrometrica: A blueprint for survival of dehydration.</title>
        <authorList>
            <person name="Xiao L."/>
            <person name="Yang G."/>
            <person name="Zhang L."/>
            <person name="Yang X."/>
            <person name="Zhao S."/>
            <person name="Ji Z."/>
            <person name="Zhou Q."/>
            <person name="Hu M."/>
            <person name="Wang Y."/>
            <person name="Chen M."/>
            <person name="Xu Y."/>
            <person name="Jin H."/>
            <person name="Xiao X."/>
            <person name="Hu G."/>
            <person name="Bao F."/>
            <person name="Hu Y."/>
            <person name="Wan P."/>
            <person name="Li L."/>
            <person name="Deng X."/>
            <person name="Kuang T."/>
            <person name="Xiang C."/>
            <person name="Zhu J.K."/>
            <person name="Oliver M.J."/>
            <person name="He Y."/>
        </authorList>
    </citation>
    <scope>NUCLEOTIDE SEQUENCE [LARGE SCALE GENOMIC DNA]</scope>
    <source>
        <strain evidence="2">cv. XS01</strain>
    </source>
</reference>
<evidence type="ECO:0000313" key="2">
    <source>
        <dbReference type="Proteomes" id="UP000250235"/>
    </source>
</evidence>
<proteinExistence type="predicted"/>
<name>A0A2Z7B7U0_9LAMI</name>
<organism evidence="1 2">
    <name type="scientific">Dorcoceras hygrometricum</name>
    <dbReference type="NCBI Taxonomy" id="472368"/>
    <lineage>
        <taxon>Eukaryota</taxon>
        <taxon>Viridiplantae</taxon>
        <taxon>Streptophyta</taxon>
        <taxon>Embryophyta</taxon>
        <taxon>Tracheophyta</taxon>
        <taxon>Spermatophyta</taxon>
        <taxon>Magnoliopsida</taxon>
        <taxon>eudicotyledons</taxon>
        <taxon>Gunneridae</taxon>
        <taxon>Pentapetalae</taxon>
        <taxon>asterids</taxon>
        <taxon>lamiids</taxon>
        <taxon>Lamiales</taxon>
        <taxon>Gesneriaceae</taxon>
        <taxon>Didymocarpoideae</taxon>
        <taxon>Trichosporeae</taxon>
        <taxon>Loxocarpinae</taxon>
        <taxon>Dorcoceras</taxon>
    </lineage>
</organism>
<sequence length="154" mass="17221">MVTTQNKNFEAFESKVEDRKSLSSAALKAGCPVVGREMLATGCTNLATGCTKLATGFPNDWVDQTMSYRLIKTTSFAKHPRLVEYNAEALVWIYCSCLLLSCVCWLSTQRASAESLARRRFLHCYVCCCQLLVQHCSSAVNSFLNSDCQQIRQQ</sequence>
<keyword evidence="2" id="KW-1185">Reference proteome</keyword>
<dbReference type="EMBL" id="KV010228">
    <property type="protein sequence ID" value="KZV27937.1"/>
    <property type="molecule type" value="Genomic_DNA"/>
</dbReference>
<dbReference type="Proteomes" id="UP000250235">
    <property type="component" value="Unassembled WGS sequence"/>
</dbReference>
<gene>
    <name evidence="1" type="ORF">F511_33976</name>
</gene>